<protein>
    <submittedName>
        <fullName evidence="1">GNAT family N-acetyltransferase</fullName>
    </submittedName>
</protein>
<organism evidence="1 2">
    <name type="scientific">Polynucleobacter paneuropaeus</name>
    <dbReference type="NCBI Taxonomy" id="2527775"/>
    <lineage>
        <taxon>Bacteria</taxon>
        <taxon>Pseudomonadati</taxon>
        <taxon>Pseudomonadota</taxon>
        <taxon>Betaproteobacteria</taxon>
        <taxon>Burkholderiales</taxon>
        <taxon>Burkholderiaceae</taxon>
        <taxon>Polynucleobacter</taxon>
    </lineage>
</organism>
<keyword evidence="1" id="KW-0808">Transferase</keyword>
<evidence type="ECO:0000313" key="2">
    <source>
        <dbReference type="Proteomes" id="UP000248592"/>
    </source>
</evidence>
<name>A0A2Z4JSN2_9BURK</name>
<dbReference type="PANTHER" id="PTHR47017">
    <property type="entry name" value="ACYL-COA"/>
    <property type="match status" value="1"/>
</dbReference>
<evidence type="ECO:0000313" key="1">
    <source>
        <dbReference type="EMBL" id="AWW49807.1"/>
    </source>
</evidence>
<dbReference type="InterPro" id="IPR007434">
    <property type="entry name" value="FemAB-like"/>
</dbReference>
<dbReference type="SUPFAM" id="SSF55729">
    <property type="entry name" value="Acyl-CoA N-acyltransferases (Nat)"/>
    <property type="match status" value="1"/>
</dbReference>
<dbReference type="RefSeq" id="WP_112294680.1">
    <property type="nucleotide sequence ID" value="NZ_CBCSBS010000001.1"/>
</dbReference>
<dbReference type="GO" id="GO:0016740">
    <property type="term" value="F:transferase activity"/>
    <property type="evidence" value="ECO:0007669"/>
    <property type="project" value="UniProtKB-KW"/>
</dbReference>
<reference evidence="2" key="1">
    <citation type="submission" date="2018-06" db="EMBL/GenBank/DDBJ databases">
        <title>Description of a new Polynucleobacter species.</title>
        <authorList>
            <person name="Hahn M.W."/>
        </authorList>
    </citation>
    <scope>NUCLEOTIDE SEQUENCE [LARGE SCALE GENOMIC DNA]</scope>
    <source>
        <strain evidence="2">MG-25-Pas1-D2</strain>
    </source>
</reference>
<sequence length="394" mass="45207">MQTEFNDTPYRLVLIDRLSQVSPEQWDALLPAHAGPFLRHAFLSALEETECVGAKTGWQITHLIAKDQQDRLVGAIPLYLKQHSYGEFVFDWAWAEAYHQLGKSYYPKVLSAIPFTPVQGARILVKEGEHAKVIQELLITGLKSVALENDLSSVHILFPSENEIQLLVDHDFMLRDSVQFHWQNQAYKSFEQFLEALNKKRRKNIRHERAQVQQELVEFQHIPGEQSTPEDWKFFYDCYAQTYLEHHSSPYLNPEFFLKLSKAMPNHLHLIIASQGGNRIASSLLVVDKAESKAYGRYWGALKYIPCLHFETAYYQALEYCISEGIQTFEGGAQGEHKMARGFMPQTLQSAHWLANPQFSQAVKHFLTRERAGMAAYVDELAEHSPLKSNTVLA</sequence>
<dbReference type="AlphaFoldDB" id="A0A2Z4JSN2"/>
<dbReference type="Pfam" id="PF04339">
    <property type="entry name" value="FemAB_like"/>
    <property type="match status" value="1"/>
</dbReference>
<dbReference type="InterPro" id="IPR016181">
    <property type="entry name" value="Acyl_CoA_acyltransferase"/>
</dbReference>
<dbReference type="Proteomes" id="UP000248592">
    <property type="component" value="Chromosome"/>
</dbReference>
<proteinExistence type="predicted"/>
<gene>
    <name evidence="1" type="ORF">Pas1_05100</name>
</gene>
<dbReference type="EMBL" id="CP030085">
    <property type="protein sequence ID" value="AWW49807.1"/>
    <property type="molecule type" value="Genomic_DNA"/>
</dbReference>
<accession>A0A2Z4JSN2</accession>
<dbReference type="Gene3D" id="3.40.630.30">
    <property type="match status" value="1"/>
</dbReference>
<dbReference type="PANTHER" id="PTHR47017:SF1">
    <property type="entry name" value="ACYL-COA"/>
    <property type="match status" value="1"/>
</dbReference>